<dbReference type="SUPFAM" id="SSF111369">
    <property type="entry name" value="HlyD-like secretion proteins"/>
    <property type="match status" value="1"/>
</dbReference>
<dbReference type="InterPro" id="IPR058626">
    <property type="entry name" value="MdtA-like_b-barrel"/>
</dbReference>
<name>A0ABV2R286_9HYPH</name>
<feature type="region of interest" description="Disordered" evidence="4">
    <location>
        <begin position="36"/>
        <end position="61"/>
    </location>
</feature>
<evidence type="ECO:0000259" key="7">
    <source>
        <dbReference type="Pfam" id="PF25967"/>
    </source>
</evidence>
<dbReference type="RefSeq" id="WP_354552695.1">
    <property type="nucleotide sequence ID" value="NZ_JBEPSM010000002.1"/>
</dbReference>
<proteinExistence type="inferred from homology"/>
<evidence type="ECO:0000259" key="5">
    <source>
        <dbReference type="Pfam" id="PF25917"/>
    </source>
</evidence>
<dbReference type="EMBL" id="JBEPSM010000002">
    <property type="protein sequence ID" value="MET4635387.1"/>
    <property type="molecule type" value="Genomic_DNA"/>
</dbReference>
<evidence type="ECO:0000313" key="8">
    <source>
        <dbReference type="EMBL" id="MET4635387.1"/>
    </source>
</evidence>
<feature type="domain" description="Multidrug resistance protein MdtA-like C-terminal permuted SH3" evidence="7">
    <location>
        <begin position="337"/>
        <end position="395"/>
    </location>
</feature>
<reference evidence="8 9" key="1">
    <citation type="submission" date="2024-06" db="EMBL/GenBank/DDBJ databases">
        <title>Sorghum-associated microbial communities from plants grown in Nebraska, USA.</title>
        <authorList>
            <person name="Schachtman D."/>
        </authorList>
    </citation>
    <scope>NUCLEOTIDE SEQUENCE [LARGE SCALE GENOMIC DNA]</scope>
    <source>
        <strain evidence="8 9">3207</strain>
    </source>
</reference>
<feature type="region of interest" description="Disordered" evidence="4">
    <location>
        <begin position="408"/>
        <end position="443"/>
    </location>
</feature>
<accession>A0ABV2R286</accession>
<organism evidence="8 9">
    <name type="scientific">Kaistia defluvii</name>
    <dbReference type="NCBI Taxonomy" id="410841"/>
    <lineage>
        <taxon>Bacteria</taxon>
        <taxon>Pseudomonadati</taxon>
        <taxon>Pseudomonadota</taxon>
        <taxon>Alphaproteobacteria</taxon>
        <taxon>Hyphomicrobiales</taxon>
        <taxon>Kaistiaceae</taxon>
        <taxon>Kaistia</taxon>
    </lineage>
</organism>
<dbReference type="PANTHER" id="PTHR30469:SF36">
    <property type="entry name" value="BLL3903 PROTEIN"/>
    <property type="match status" value="1"/>
</dbReference>
<dbReference type="NCBIfam" id="TIGR01730">
    <property type="entry name" value="RND_mfp"/>
    <property type="match status" value="1"/>
</dbReference>
<protein>
    <submittedName>
        <fullName evidence="8">Multidrug efflux system membrane fusion protein</fullName>
    </submittedName>
</protein>
<feature type="domain" description="Multidrug resistance protein MdtA-like barrel-sandwich hybrid" evidence="5">
    <location>
        <begin position="89"/>
        <end position="226"/>
    </location>
</feature>
<dbReference type="PANTHER" id="PTHR30469">
    <property type="entry name" value="MULTIDRUG RESISTANCE PROTEIN MDTA"/>
    <property type="match status" value="1"/>
</dbReference>
<feature type="domain" description="Multidrug resistance protein MdtA-like beta-barrel" evidence="6">
    <location>
        <begin position="234"/>
        <end position="333"/>
    </location>
</feature>
<evidence type="ECO:0000256" key="2">
    <source>
        <dbReference type="ARBA" id="ARBA00009477"/>
    </source>
</evidence>
<dbReference type="Proteomes" id="UP001549321">
    <property type="component" value="Unassembled WGS sequence"/>
</dbReference>
<evidence type="ECO:0000259" key="6">
    <source>
        <dbReference type="Pfam" id="PF25944"/>
    </source>
</evidence>
<dbReference type="Gene3D" id="2.40.50.100">
    <property type="match status" value="1"/>
</dbReference>
<sequence length="443" mass="44861">MRRSVVAVLVVAAVVVVGVAYREGLLPASIDRFAASDGPPADAGGGGGGGKGGRRNATPSVTVTQAETGDLPVRRSTIGWINSVASTPVTTQQQGVVTRIALANGADVKAGDLLVQLDDRAAQATLARDRAALTRDQATVVATTADLKRAQDLVARKVDSSQQLDQAVAAAASAAAVVTLDQANIDADQVVVDDMRITAPHDGRLGAFLITVGSLVQPGNSVVMLTDMTHLEANFTVSDADVCLLRQSLAAGSVPVRVSPSNQPTAVAIGPKAAAATQPHPATPAGSSAEATVDFIDSTINTSSGTMAVRAAVPNDNRLFWPGQAVKVDVDLGMHTNVVLVPTVAVQPGQQGSNVFVVKPDQTIDVRPVELAGIVGDRAGIVSGLQAGEAVVTEGQLSLASGTKVNVRDAKPAVAPPPKGAPKTGPQTSSSAPQAVSGSEAKL</sequence>
<comment type="caution">
    <text evidence="8">The sequence shown here is derived from an EMBL/GenBank/DDBJ whole genome shotgun (WGS) entry which is preliminary data.</text>
</comment>
<evidence type="ECO:0000256" key="3">
    <source>
        <dbReference type="ARBA" id="ARBA00022448"/>
    </source>
</evidence>
<comment type="subcellular location">
    <subcellularLocation>
        <location evidence="1">Cell membrane</location>
    </subcellularLocation>
</comment>
<dbReference type="InterPro" id="IPR006143">
    <property type="entry name" value="RND_pump_MFP"/>
</dbReference>
<comment type="similarity">
    <text evidence="2">Belongs to the membrane fusion protein (MFP) (TC 8.A.1) family.</text>
</comment>
<dbReference type="InterPro" id="IPR058625">
    <property type="entry name" value="MdtA-like_BSH"/>
</dbReference>
<gene>
    <name evidence="8" type="ORF">ABIE08_003333</name>
</gene>
<dbReference type="Gene3D" id="2.40.420.20">
    <property type="match status" value="1"/>
</dbReference>
<dbReference type="Pfam" id="PF25917">
    <property type="entry name" value="BSH_RND"/>
    <property type="match status" value="1"/>
</dbReference>
<feature type="compositionally biased region" description="Polar residues" evidence="4">
    <location>
        <begin position="427"/>
        <end position="437"/>
    </location>
</feature>
<dbReference type="InterPro" id="IPR058627">
    <property type="entry name" value="MdtA-like_C"/>
</dbReference>
<evidence type="ECO:0000256" key="1">
    <source>
        <dbReference type="ARBA" id="ARBA00004236"/>
    </source>
</evidence>
<dbReference type="Pfam" id="PF25944">
    <property type="entry name" value="Beta-barrel_RND"/>
    <property type="match status" value="1"/>
</dbReference>
<dbReference type="Gene3D" id="2.40.30.170">
    <property type="match status" value="1"/>
</dbReference>
<keyword evidence="3" id="KW-0813">Transport</keyword>
<keyword evidence="9" id="KW-1185">Reference proteome</keyword>
<evidence type="ECO:0000256" key="4">
    <source>
        <dbReference type="SAM" id="MobiDB-lite"/>
    </source>
</evidence>
<evidence type="ECO:0000313" key="9">
    <source>
        <dbReference type="Proteomes" id="UP001549321"/>
    </source>
</evidence>
<dbReference type="Gene3D" id="1.10.287.470">
    <property type="entry name" value="Helix hairpin bin"/>
    <property type="match status" value="1"/>
</dbReference>
<dbReference type="Pfam" id="PF25967">
    <property type="entry name" value="RND-MFP_C"/>
    <property type="match status" value="1"/>
</dbReference>